<dbReference type="EMBL" id="MN738855">
    <property type="protein sequence ID" value="QHT28357.1"/>
    <property type="molecule type" value="Genomic_DNA"/>
</dbReference>
<evidence type="ECO:0000256" key="1">
    <source>
        <dbReference type="ARBA" id="ARBA00022540"/>
    </source>
</evidence>
<dbReference type="PANTHER" id="PTHR11960:SF8">
    <property type="entry name" value="EUKARYOTIC TRANSLATION INITIATION FACTOR 4E1-RELATED"/>
    <property type="match status" value="1"/>
</dbReference>
<evidence type="ECO:0000313" key="4">
    <source>
        <dbReference type="EMBL" id="QHT28357.1"/>
    </source>
</evidence>
<sequence>MSINGGIPEMNSSDVSTKVEPIHILSDKWTLWAHLPHDTNWSMDSYTKICTFSSIEESIALCETLPEQMVRNCMLFLMKENIKPTWEDPKNRAGGCFSYKIANKQVGETWKTMFYHVIGNSISNNKQFIKSVNGITISPKKNFCIIKVWLNNANYQNPDFIRVKNLTSQACLFKKHCPEH</sequence>
<dbReference type="SUPFAM" id="SSF55418">
    <property type="entry name" value="eIF4e-like"/>
    <property type="match status" value="1"/>
</dbReference>
<organism evidence="4">
    <name type="scientific">viral metagenome</name>
    <dbReference type="NCBI Taxonomy" id="1070528"/>
    <lineage>
        <taxon>unclassified sequences</taxon>
        <taxon>metagenomes</taxon>
        <taxon>organismal metagenomes</taxon>
    </lineage>
</organism>
<evidence type="ECO:0000256" key="3">
    <source>
        <dbReference type="ARBA" id="ARBA00022917"/>
    </source>
</evidence>
<dbReference type="GO" id="GO:0000340">
    <property type="term" value="F:RNA 7-methylguanosine cap binding"/>
    <property type="evidence" value="ECO:0007669"/>
    <property type="project" value="TreeGrafter"/>
</dbReference>
<dbReference type="InterPro" id="IPR001040">
    <property type="entry name" value="TIF_eIF_4E"/>
</dbReference>
<keyword evidence="3" id="KW-0648">Protein biosynthesis</keyword>
<dbReference type="GO" id="GO:0016281">
    <property type="term" value="C:eukaryotic translation initiation factor 4F complex"/>
    <property type="evidence" value="ECO:0007669"/>
    <property type="project" value="TreeGrafter"/>
</dbReference>
<keyword evidence="1" id="KW-0396">Initiation factor</keyword>
<reference evidence="4" key="1">
    <citation type="journal article" date="2020" name="Nature">
        <title>Giant virus diversity and host interactions through global metagenomics.</title>
        <authorList>
            <person name="Schulz F."/>
            <person name="Roux S."/>
            <person name="Paez-Espino D."/>
            <person name="Jungbluth S."/>
            <person name="Walsh D.A."/>
            <person name="Denef V.J."/>
            <person name="McMahon K.D."/>
            <person name="Konstantinidis K.T."/>
            <person name="Eloe-Fadrosh E.A."/>
            <person name="Kyrpides N.C."/>
            <person name="Woyke T."/>
        </authorList>
    </citation>
    <scope>NUCLEOTIDE SEQUENCE</scope>
    <source>
        <strain evidence="4">GVMAG-M-3300001348-25</strain>
    </source>
</reference>
<name>A0A6C0EGL3_9ZZZZ</name>
<keyword evidence="2" id="KW-0694">RNA-binding</keyword>
<dbReference type="AlphaFoldDB" id="A0A6C0EGL3"/>
<dbReference type="PANTHER" id="PTHR11960">
    <property type="entry name" value="EUKARYOTIC TRANSLATION INITIATION FACTOR 4E RELATED"/>
    <property type="match status" value="1"/>
</dbReference>
<dbReference type="Pfam" id="PF01652">
    <property type="entry name" value="IF4E"/>
    <property type="match status" value="1"/>
</dbReference>
<evidence type="ECO:0000256" key="2">
    <source>
        <dbReference type="ARBA" id="ARBA00022884"/>
    </source>
</evidence>
<accession>A0A6C0EGL3</accession>
<protein>
    <recommendedName>
        <fullName evidence="5">Eukaryotic translation initiation factor 4E</fullName>
    </recommendedName>
</protein>
<dbReference type="Gene3D" id="3.30.760.10">
    <property type="entry name" value="RNA Cap, Translation Initiation Factor Eif4e"/>
    <property type="match status" value="1"/>
</dbReference>
<proteinExistence type="predicted"/>
<dbReference type="GO" id="GO:0003743">
    <property type="term" value="F:translation initiation factor activity"/>
    <property type="evidence" value="ECO:0007669"/>
    <property type="project" value="UniProtKB-KW"/>
</dbReference>
<dbReference type="InterPro" id="IPR023398">
    <property type="entry name" value="TIF_eIF4e-like"/>
</dbReference>
<evidence type="ECO:0008006" key="5">
    <source>
        <dbReference type="Google" id="ProtNLM"/>
    </source>
</evidence>